<sequence>MTAAPRRVVIPKNGLKVLKILLDDEILQIFHCYAPRDFKNLIEVASGGSALVYNVYWKNISKLAFKKFDKNFNQNTIINENLNYCRFQNY</sequence>
<accession>A0A2I1GWE0</accession>
<name>A0A2I1GWE0_9GLOM</name>
<reference evidence="1 2" key="1">
    <citation type="submission" date="2015-10" db="EMBL/GenBank/DDBJ databases">
        <title>Genome analyses suggest a sexual origin of heterokaryosis in a supposedly ancient asexual fungus.</title>
        <authorList>
            <person name="Ropars J."/>
            <person name="Sedzielewska K."/>
            <person name="Noel J."/>
            <person name="Charron P."/>
            <person name="Farinelli L."/>
            <person name="Marton T."/>
            <person name="Kruger M."/>
            <person name="Pelin A."/>
            <person name="Brachmann A."/>
            <person name="Corradi N."/>
        </authorList>
    </citation>
    <scope>NUCLEOTIDE SEQUENCE [LARGE SCALE GENOMIC DNA]</scope>
    <source>
        <strain evidence="1 2">A4</strain>
    </source>
</reference>
<comment type="caution">
    <text evidence="1">The sequence shown here is derived from an EMBL/GenBank/DDBJ whole genome shotgun (WGS) entry which is preliminary data.</text>
</comment>
<evidence type="ECO:0000313" key="1">
    <source>
        <dbReference type="EMBL" id="PKY50962.1"/>
    </source>
</evidence>
<keyword evidence="2" id="KW-1185">Reference proteome</keyword>
<dbReference type="AlphaFoldDB" id="A0A2I1GWE0"/>
<dbReference type="EMBL" id="LLXI01000947">
    <property type="protein sequence ID" value="PKY50962.1"/>
    <property type="molecule type" value="Genomic_DNA"/>
</dbReference>
<proteinExistence type="predicted"/>
<evidence type="ECO:0000313" key="2">
    <source>
        <dbReference type="Proteomes" id="UP000234323"/>
    </source>
</evidence>
<protein>
    <recommendedName>
        <fullName evidence="3">Protein kinase domain-containing protein</fullName>
    </recommendedName>
</protein>
<organism evidence="1 2">
    <name type="scientific">Rhizophagus irregularis</name>
    <dbReference type="NCBI Taxonomy" id="588596"/>
    <lineage>
        <taxon>Eukaryota</taxon>
        <taxon>Fungi</taxon>
        <taxon>Fungi incertae sedis</taxon>
        <taxon>Mucoromycota</taxon>
        <taxon>Glomeromycotina</taxon>
        <taxon>Glomeromycetes</taxon>
        <taxon>Glomerales</taxon>
        <taxon>Glomeraceae</taxon>
        <taxon>Rhizophagus</taxon>
    </lineage>
</organism>
<dbReference type="Proteomes" id="UP000234323">
    <property type="component" value="Unassembled WGS sequence"/>
</dbReference>
<evidence type="ECO:0008006" key="3">
    <source>
        <dbReference type="Google" id="ProtNLM"/>
    </source>
</evidence>
<gene>
    <name evidence="1" type="ORF">RhiirA4_467745</name>
</gene>